<dbReference type="SUPFAM" id="SSF50978">
    <property type="entry name" value="WD40 repeat-like"/>
    <property type="match status" value="1"/>
</dbReference>
<proteinExistence type="inferred from homology"/>
<dbReference type="Gene3D" id="2.130.10.10">
    <property type="entry name" value="YVTN repeat-like/Quinoprotein amine dehydrogenase"/>
    <property type="match status" value="1"/>
</dbReference>
<dbReference type="PANTHER" id="PTHR14344">
    <property type="entry name" value="WD REPEAT PROTEIN"/>
    <property type="match status" value="1"/>
</dbReference>
<dbReference type="Proteomes" id="UP000494206">
    <property type="component" value="Unassembled WGS sequence"/>
</dbReference>
<gene>
    <name evidence="9" type="ORF">CBOVIS_LOCUS12359</name>
</gene>
<evidence type="ECO:0000256" key="4">
    <source>
        <dbReference type="ARBA" id="ARBA00022694"/>
    </source>
</evidence>
<keyword evidence="3 8" id="KW-0853">WD repeat</keyword>
<evidence type="ECO:0000256" key="1">
    <source>
        <dbReference type="ARBA" id="ARBA00004496"/>
    </source>
</evidence>
<dbReference type="Pfam" id="PF00400">
    <property type="entry name" value="WD40"/>
    <property type="match status" value="1"/>
</dbReference>
<dbReference type="AlphaFoldDB" id="A0A8S1FE34"/>
<evidence type="ECO:0000256" key="8">
    <source>
        <dbReference type="PROSITE-ProRule" id="PRU00221"/>
    </source>
</evidence>
<dbReference type="InterPro" id="IPR001680">
    <property type="entry name" value="WD40_rpt"/>
</dbReference>
<dbReference type="InterPro" id="IPR051973">
    <property type="entry name" value="tRNA_Anticodon_Mtase-Reg"/>
</dbReference>
<accession>A0A8S1FE34</accession>
<evidence type="ECO:0000256" key="2">
    <source>
        <dbReference type="ARBA" id="ARBA00022490"/>
    </source>
</evidence>
<dbReference type="OrthoDB" id="5594999at2759"/>
<dbReference type="PANTHER" id="PTHR14344:SF3">
    <property type="entry name" value="WD REPEAT-CONTAINING PROTEIN 6"/>
    <property type="match status" value="1"/>
</dbReference>
<sequence length="365" mass="41098">MRFNENLLQDLLAELALNRKNVIVVTSRNTLLQYRTNDLTLEKSIQCDYQATSICSLILNDSNALKVFFGSVLGDLIQWDVTKTGKESVKMFYGHKGMIFAIASDRSKIFTTSDDRTLRMWSTDNMENGPICSAFGHTARPFAIYVDSKHYKIFTGGIEQAIFVWSYTNSELYLNRKIFLSIGVFRKITPIDENFLAIGSRGGNLMIVNVGDASGAEELIPDEIRNFGFLDEKLVILNEKNVPKISTIPAVFTVIRISQSIEVLVLGSSHGELLYVNLTNPDVHVAKYCLKVIDLHEDSFWLRSLQKPDEGRVVCVKISQIEDEIVFFVSYSSAIIEIFKMEDNELKSAGRIDLPQELGIGAKVK</sequence>
<keyword evidence="4" id="KW-0819">tRNA processing</keyword>
<evidence type="ECO:0000313" key="9">
    <source>
        <dbReference type="EMBL" id="CAB3410908.1"/>
    </source>
</evidence>
<comment type="caution">
    <text evidence="9">The sequence shown here is derived from an EMBL/GenBank/DDBJ whole genome shotgun (WGS) entry which is preliminary data.</text>
</comment>
<reference evidence="9 10" key="1">
    <citation type="submission" date="2020-04" db="EMBL/GenBank/DDBJ databases">
        <authorList>
            <person name="Laetsch R D."/>
            <person name="Stevens L."/>
            <person name="Kumar S."/>
            <person name="Blaxter L. M."/>
        </authorList>
    </citation>
    <scope>NUCLEOTIDE SEQUENCE [LARGE SCALE GENOMIC DNA]</scope>
</reference>
<comment type="subcellular location">
    <subcellularLocation>
        <location evidence="1">Cytoplasm</location>
    </subcellularLocation>
</comment>
<dbReference type="EMBL" id="CADEPM010000011">
    <property type="protein sequence ID" value="CAB3410908.1"/>
    <property type="molecule type" value="Genomic_DNA"/>
</dbReference>
<dbReference type="SMART" id="SM00320">
    <property type="entry name" value="WD40"/>
    <property type="match status" value="2"/>
</dbReference>
<dbReference type="GO" id="GO:0005737">
    <property type="term" value="C:cytoplasm"/>
    <property type="evidence" value="ECO:0007669"/>
    <property type="project" value="UniProtKB-SubCell"/>
</dbReference>
<keyword evidence="5" id="KW-0677">Repeat</keyword>
<dbReference type="InterPro" id="IPR015943">
    <property type="entry name" value="WD40/YVTN_repeat-like_dom_sf"/>
</dbReference>
<feature type="repeat" description="WD" evidence="8">
    <location>
        <begin position="92"/>
        <end position="125"/>
    </location>
</feature>
<evidence type="ECO:0000313" key="10">
    <source>
        <dbReference type="Proteomes" id="UP000494206"/>
    </source>
</evidence>
<evidence type="ECO:0000256" key="7">
    <source>
        <dbReference type="ARBA" id="ARBA00040154"/>
    </source>
</evidence>
<evidence type="ECO:0000256" key="6">
    <source>
        <dbReference type="ARBA" id="ARBA00038255"/>
    </source>
</evidence>
<organism evidence="9 10">
    <name type="scientific">Caenorhabditis bovis</name>
    <dbReference type="NCBI Taxonomy" id="2654633"/>
    <lineage>
        <taxon>Eukaryota</taxon>
        <taxon>Metazoa</taxon>
        <taxon>Ecdysozoa</taxon>
        <taxon>Nematoda</taxon>
        <taxon>Chromadorea</taxon>
        <taxon>Rhabditida</taxon>
        <taxon>Rhabditina</taxon>
        <taxon>Rhabditomorpha</taxon>
        <taxon>Rhabditoidea</taxon>
        <taxon>Rhabditidae</taxon>
        <taxon>Peloderinae</taxon>
        <taxon>Caenorhabditis</taxon>
    </lineage>
</organism>
<name>A0A8S1FE34_9PELO</name>
<keyword evidence="2" id="KW-0963">Cytoplasm</keyword>
<keyword evidence="10" id="KW-1185">Reference proteome</keyword>
<dbReference type="InterPro" id="IPR036322">
    <property type="entry name" value="WD40_repeat_dom_sf"/>
</dbReference>
<protein>
    <recommendedName>
        <fullName evidence="7">tRNA (34-2'-O)-methyltransferase regulator WDR6</fullName>
    </recommendedName>
</protein>
<evidence type="ECO:0000256" key="3">
    <source>
        <dbReference type="ARBA" id="ARBA00022574"/>
    </source>
</evidence>
<comment type="similarity">
    <text evidence="6">Belongs to the WD repeat WDR6 family.</text>
</comment>
<dbReference type="PROSITE" id="PS50082">
    <property type="entry name" value="WD_REPEATS_2"/>
    <property type="match status" value="1"/>
</dbReference>
<evidence type="ECO:0000256" key="5">
    <source>
        <dbReference type="ARBA" id="ARBA00022737"/>
    </source>
</evidence>
<dbReference type="GO" id="GO:0030488">
    <property type="term" value="P:tRNA methylation"/>
    <property type="evidence" value="ECO:0007669"/>
    <property type="project" value="TreeGrafter"/>
</dbReference>